<evidence type="ECO:0000259" key="10">
    <source>
        <dbReference type="PROSITE" id="PS50011"/>
    </source>
</evidence>
<dbReference type="SMART" id="SM00220">
    <property type="entry name" value="S_TKc"/>
    <property type="match status" value="1"/>
</dbReference>
<keyword evidence="9" id="KW-1133">Transmembrane helix</keyword>
<keyword evidence="6 7" id="KW-0067">ATP-binding</keyword>
<evidence type="ECO:0000256" key="4">
    <source>
        <dbReference type="ARBA" id="ARBA00022741"/>
    </source>
</evidence>
<evidence type="ECO:0000256" key="7">
    <source>
        <dbReference type="PROSITE-ProRule" id="PRU10141"/>
    </source>
</evidence>
<evidence type="ECO:0000256" key="6">
    <source>
        <dbReference type="ARBA" id="ARBA00022840"/>
    </source>
</evidence>
<evidence type="ECO:0000256" key="1">
    <source>
        <dbReference type="ARBA" id="ARBA00010886"/>
    </source>
</evidence>
<comment type="caution">
    <text evidence="11">The sequence shown here is derived from an EMBL/GenBank/DDBJ whole genome shotgun (WGS) entry which is preliminary data.</text>
</comment>
<dbReference type="Pfam" id="PF00069">
    <property type="entry name" value="Pkinase"/>
    <property type="match status" value="1"/>
</dbReference>
<feature type="compositionally biased region" description="Low complexity" evidence="8">
    <location>
        <begin position="279"/>
        <end position="288"/>
    </location>
</feature>
<feature type="compositionally biased region" description="Low complexity" evidence="8">
    <location>
        <begin position="442"/>
        <end position="454"/>
    </location>
</feature>
<organism evidence="11 12">
    <name type="scientific">Streptomonospora mangrovi</name>
    <dbReference type="NCBI Taxonomy" id="2883123"/>
    <lineage>
        <taxon>Bacteria</taxon>
        <taxon>Bacillati</taxon>
        <taxon>Actinomycetota</taxon>
        <taxon>Actinomycetes</taxon>
        <taxon>Streptosporangiales</taxon>
        <taxon>Nocardiopsidaceae</taxon>
        <taxon>Streptomonospora</taxon>
    </lineage>
</organism>
<sequence>MGEAETAGGDRFAGPYRLVRRLGRGGFGDVFMGEAPDGARAAVKLLHTSWAQDEEMRRRFAAEVEQARKVGGFCIAPILDADCAAEQPWIASEYIEGPTLTAAVRDEGPRRGAALQRLAVSTATALAAIHGAGVVHRDLKPDNILLAADGPRVIDFGIARAVEATSVTASGVVGTVGYMAPEQLEGLRLTAAVDVFAWGAVMVYAATGREAFAAPTQAARATRILTGEPDTGDLGEPLLSVVLACLDKDPARRPTARGLLDLLLGAAPGGPVVVGGAPGSEPGVAPAPDGGAEAGTEGRTVVAPAPGADATRVEPVGAAAGEPHGPGADGGTVVEPTRVADPAAPMAESATRVVETRVAETRVAETRVGPPAGAGEPGTSAPGSAGDGGAPEAAPGTLIYTSLAPGATRAAPAPGAAESASGPAAAHASGAAATPAPPHATPPHAAAPGQGASAFGTPPPHTGAHAFSGFHGAAGGDAVPPYWFTGRRFTDPGELAAAMQANWSAAVEVFGSEEERAALGVWLVNDIGDTLVDRALFRRRAADANVAVAWFIVQLRPDLPPVFRGRDASVAALRERFAVVRPAFTGAAPDNELMLLARSEVLSVMALHAGPDSAELRKLADDLEAAERAAGEFRERLDRAAPRLAAHAAVDSALILSYLLRPELVGPPDAQGSAEAAEWFAVLWSAVEGAPTPAARAGVAAAVAPLTGVARESAARLADWSAALAVAEGERTEALSRWERETRLNRLGAWLRINPAFPGLAVGVLVILDLTETADDMLGWIVLIAVVWLAARLAAGLLRLASGPRHGHRTSAHAAEARFHQLNGHAAQLENGVLQMRRELEEVRAACTAQGR</sequence>
<reference evidence="11" key="1">
    <citation type="submission" date="2021-10" db="EMBL/GenBank/DDBJ databases">
        <title>Streptomonospora sp. nov., isolated from mangrove soil.</title>
        <authorList>
            <person name="Chen X."/>
            <person name="Ge X."/>
            <person name="Liu W."/>
        </authorList>
    </citation>
    <scope>NUCLEOTIDE SEQUENCE</scope>
    <source>
        <strain evidence="11">S1-112</strain>
    </source>
</reference>
<dbReference type="PROSITE" id="PS00107">
    <property type="entry name" value="PROTEIN_KINASE_ATP"/>
    <property type="match status" value="1"/>
</dbReference>
<feature type="compositionally biased region" description="Basic and acidic residues" evidence="8">
    <location>
        <begin position="354"/>
        <end position="365"/>
    </location>
</feature>
<evidence type="ECO:0000256" key="8">
    <source>
        <dbReference type="SAM" id="MobiDB-lite"/>
    </source>
</evidence>
<comment type="similarity">
    <text evidence="1">Belongs to the protein kinase superfamily. NEK Ser/Thr protein kinase family. NIMA subfamily.</text>
</comment>
<dbReference type="InterPro" id="IPR011009">
    <property type="entry name" value="Kinase-like_dom_sf"/>
</dbReference>
<keyword evidence="9" id="KW-0812">Transmembrane</keyword>
<dbReference type="GO" id="GO:0004674">
    <property type="term" value="F:protein serine/threonine kinase activity"/>
    <property type="evidence" value="ECO:0007669"/>
    <property type="project" value="UniProtKB-EC"/>
</dbReference>
<feature type="compositionally biased region" description="Low complexity" evidence="8">
    <location>
        <begin position="377"/>
        <end position="397"/>
    </location>
</feature>
<accession>A0A9X3NZ67</accession>
<dbReference type="GO" id="GO:0005524">
    <property type="term" value="F:ATP binding"/>
    <property type="evidence" value="ECO:0007669"/>
    <property type="project" value="UniProtKB-UniRule"/>
</dbReference>
<dbReference type="Proteomes" id="UP001140076">
    <property type="component" value="Unassembled WGS sequence"/>
</dbReference>
<dbReference type="SUPFAM" id="SSF56112">
    <property type="entry name" value="Protein kinase-like (PK-like)"/>
    <property type="match status" value="1"/>
</dbReference>
<keyword evidence="4 7" id="KW-0547">Nucleotide-binding</keyword>
<dbReference type="Gene3D" id="1.10.510.10">
    <property type="entry name" value="Transferase(Phosphotransferase) domain 1"/>
    <property type="match status" value="1"/>
</dbReference>
<evidence type="ECO:0000256" key="3">
    <source>
        <dbReference type="ARBA" id="ARBA00022679"/>
    </source>
</evidence>
<dbReference type="InterPro" id="IPR000719">
    <property type="entry name" value="Prot_kinase_dom"/>
</dbReference>
<evidence type="ECO:0000313" key="12">
    <source>
        <dbReference type="Proteomes" id="UP001140076"/>
    </source>
</evidence>
<dbReference type="EC" id="2.7.11.1" evidence="2"/>
<dbReference type="PROSITE" id="PS00108">
    <property type="entry name" value="PROTEIN_KINASE_ST"/>
    <property type="match status" value="1"/>
</dbReference>
<feature type="transmembrane region" description="Helical" evidence="9">
    <location>
        <begin position="780"/>
        <end position="801"/>
    </location>
</feature>
<feature type="compositionally biased region" description="Low complexity" evidence="8">
    <location>
        <begin position="404"/>
        <end position="434"/>
    </location>
</feature>
<dbReference type="InterPro" id="IPR008271">
    <property type="entry name" value="Ser/Thr_kinase_AS"/>
</dbReference>
<dbReference type="AlphaFoldDB" id="A0A9X3NZ67"/>
<dbReference type="PANTHER" id="PTHR43671:SF13">
    <property type="entry name" value="SERINE_THREONINE-PROTEIN KINASE NEK2"/>
    <property type="match status" value="1"/>
</dbReference>
<dbReference type="RefSeq" id="WP_270074363.1">
    <property type="nucleotide sequence ID" value="NZ_JAJAQC010000049.1"/>
</dbReference>
<gene>
    <name evidence="11" type="ORF">LG943_22730</name>
</gene>
<feature type="binding site" evidence="7">
    <location>
        <position position="44"/>
    </location>
    <ligand>
        <name>ATP</name>
        <dbReference type="ChEBI" id="CHEBI:30616"/>
    </ligand>
</feature>
<dbReference type="PROSITE" id="PS50011">
    <property type="entry name" value="PROTEIN_KINASE_DOM"/>
    <property type="match status" value="1"/>
</dbReference>
<dbReference type="PANTHER" id="PTHR43671">
    <property type="entry name" value="SERINE/THREONINE-PROTEIN KINASE NEK"/>
    <property type="match status" value="1"/>
</dbReference>
<evidence type="ECO:0000256" key="2">
    <source>
        <dbReference type="ARBA" id="ARBA00012513"/>
    </source>
</evidence>
<dbReference type="CDD" id="cd14014">
    <property type="entry name" value="STKc_PknB_like"/>
    <property type="match status" value="1"/>
</dbReference>
<protein>
    <recommendedName>
        <fullName evidence="2">non-specific serine/threonine protein kinase</fullName>
        <ecNumber evidence="2">2.7.11.1</ecNumber>
    </recommendedName>
</protein>
<dbReference type="Gene3D" id="3.30.200.20">
    <property type="entry name" value="Phosphorylase Kinase, domain 1"/>
    <property type="match status" value="1"/>
</dbReference>
<keyword evidence="12" id="KW-1185">Reference proteome</keyword>
<keyword evidence="3" id="KW-0808">Transferase</keyword>
<dbReference type="InterPro" id="IPR050660">
    <property type="entry name" value="NEK_Ser/Thr_kinase"/>
</dbReference>
<dbReference type="InterPro" id="IPR017441">
    <property type="entry name" value="Protein_kinase_ATP_BS"/>
</dbReference>
<feature type="domain" description="Protein kinase" evidence="10">
    <location>
        <begin position="16"/>
        <end position="273"/>
    </location>
</feature>
<feature type="region of interest" description="Disordered" evidence="8">
    <location>
        <begin position="277"/>
        <end position="297"/>
    </location>
</feature>
<keyword evidence="5 11" id="KW-0418">Kinase</keyword>
<evidence type="ECO:0000256" key="5">
    <source>
        <dbReference type="ARBA" id="ARBA00022777"/>
    </source>
</evidence>
<dbReference type="EMBL" id="JAJAQC010000049">
    <property type="protein sequence ID" value="MDA0567111.1"/>
    <property type="molecule type" value="Genomic_DNA"/>
</dbReference>
<evidence type="ECO:0000313" key="11">
    <source>
        <dbReference type="EMBL" id="MDA0567111.1"/>
    </source>
</evidence>
<name>A0A9X3NZ67_9ACTN</name>
<keyword evidence="9" id="KW-0472">Membrane</keyword>
<evidence type="ECO:0000256" key="9">
    <source>
        <dbReference type="SAM" id="Phobius"/>
    </source>
</evidence>
<feature type="region of interest" description="Disordered" evidence="8">
    <location>
        <begin position="345"/>
        <end position="469"/>
    </location>
</feature>
<proteinExistence type="inferred from homology"/>